<evidence type="ECO:0000313" key="6">
    <source>
        <dbReference type="EMBL" id="SDK13138.1"/>
    </source>
</evidence>
<feature type="domain" description="Serpin" evidence="5">
    <location>
        <begin position="66"/>
        <end position="434"/>
    </location>
</feature>
<dbReference type="PANTHER" id="PTHR11461">
    <property type="entry name" value="SERINE PROTEASE INHIBITOR, SERPIN"/>
    <property type="match status" value="1"/>
</dbReference>
<dbReference type="OrthoDB" id="371710at2157"/>
<dbReference type="Pfam" id="PF00079">
    <property type="entry name" value="Serpin"/>
    <property type="match status" value="1"/>
</dbReference>
<dbReference type="FunFam" id="3.30.497.10:FF:000031">
    <property type="entry name" value="Putative salivary serpin"/>
    <property type="match status" value="1"/>
</dbReference>
<dbReference type="InterPro" id="IPR042178">
    <property type="entry name" value="Serpin_sf_1"/>
</dbReference>
<keyword evidence="3" id="KW-0732">Signal</keyword>
<dbReference type="SMART" id="SM00093">
    <property type="entry name" value="SERPIN"/>
    <property type="match status" value="1"/>
</dbReference>
<dbReference type="InterPro" id="IPR000215">
    <property type="entry name" value="Serpin_fam"/>
</dbReference>
<dbReference type="SUPFAM" id="SSF56574">
    <property type="entry name" value="Serpins"/>
    <property type="match status" value="1"/>
</dbReference>
<gene>
    <name evidence="6" type="ORF">SAMN04488571_104114</name>
</gene>
<dbReference type="STRING" id="2200.GCA_001571405_01440"/>
<evidence type="ECO:0000256" key="2">
    <source>
        <dbReference type="ARBA" id="ARBA00022525"/>
    </source>
</evidence>
<dbReference type="PROSITE" id="PS51257">
    <property type="entry name" value="PROKAR_LIPOPROTEIN"/>
    <property type="match status" value="1"/>
</dbReference>
<dbReference type="InterPro" id="IPR042185">
    <property type="entry name" value="Serpin_sf_2"/>
</dbReference>
<keyword evidence="2" id="KW-0964">Secreted</keyword>
<evidence type="ECO:0000259" key="5">
    <source>
        <dbReference type="SMART" id="SM00093"/>
    </source>
</evidence>
<name>A0A1G8ZDP2_9EURY</name>
<keyword evidence="7" id="KW-1185">Reference proteome</keyword>
<dbReference type="InterPro" id="IPR023795">
    <property type="entry name" value="Serpin_CS"/>
</dbReference>
<dbReference type="PANTHER" id="PTHR11461:SF211">
    <property type="entry name" value="GH10112P-RELATED"/>
    <property type="match status" value="1"/>
</dbReference>
<proteinExistence type="inferred from homology"/>
<evidence type="ECO:0000313" key="7">
    <source>
        <dbReference type="Proteomes" id="UP000326500"/>
    </source>
</evidence>
<organism evidence="6 7">
    <name type="scientific">Methanoculleus thermophilus</name>
    <dbReference type="NCBI Taxonomy" id="2200"/>
    <lineage>
        <taxon>Archaea</taxon>
        <taxon>Methanobacteriati</taxon>
        <taxon>Methanobacteriota</taxon>
        <taxon>Stenosarchaea group</taxon>
        <taxon>Methanomicrobia</taxon>
        <taxon>Methanomicrobiales</taxon>
        <taxon>Methanomicrobiaceae</taxon>
        <taxon>Methanoculleus</taxon>
    </lineage>
</organism>
<dbReference type="InterPro" id="IPR023796">
    <property type="entry name" value="Serpin_dom"/>
</dbReference>
<dbReference type="AlphaFoldDB" id="A0A1G8ZDP2"/>
<dbReference type="InterPro" id="IPR036186">
    <property type="entry name" value="Serpin_sf"/>
</dbReference>
<protein>
    <submittedName>
        <fullName evidence="6">Serpin B</fullName>
    </submittedName>
</protein>
<dbReference type="Gene3D" id="2.30.39.10">
    <property type="entry name" value="Alpha-1-antitrypsin, domain 1"/>
    <property type="match status" value="1"/>
</dbReference>
<evidence type="ECO:0000256" key="4">
    <source>
        <dbReference type="RuleBase" id="RU000411"/>
    </source>
</evidence>
<comment type="similarity">
    <text evidence="4">Belongs to the serpin family.</text>
</comment>
<evidence type="ECO:0000256" key="3">
    <source>
        <dbReference type="ARBA" id="ARBA00022729"/>
    </source>
</evidence>
<dbReference type="Proteomes" id="UP000326500">
    <property type="component" value="Unassembled WGS sequence"/>
</dbReference>
<dbReference type="GO" id="GO:0004867">
    <property type="term" value="F:serine-type endopeptidase inhibitor activity"/>
    <property type="evidence" value="ECO:0007669"/>
    <property type="project" value="InterPro"/>
</dbReference>
<dbReference type="PROSITE" id="PS00284">
    <property type="entry name" value="SERPIN"/>
    <property type="match status" value="1"/>
</dbReference>
<dbReference type="CDD" id="cd19590">
    <property type="entry name" value="serpin_thermopin-like"/>
    <property type="match status" value="1"/>
</dbReference>
<accession>A0A1G8ZDP2</accession>
<dbReference type="RefSeq" id="WP_066957489.1">
    <property type="nucleotide sequence ID" value="NZ_BCNX01000007.1"/>
</dbReference>
<dbReference type="GO" id="GO:0005615">
    <property type="term" value="C:extracellular space"/>
    <property type="evidence" value="ECO:0007669"/>
    <property type="project" value="InterPro"/>
</dbReference>
<dbReference type="EMBL" id="FNFT01000004">
    <property type="protein sequence ID" value="SDK13138.1"/>
    <property type="molecule type" value="Genomic_DNA"/>
</dbReference>
<dbReference type="Gene3D" id="3.30.497.10">
    <property type="entry name" value="Antithrombin, subunit I, domain 2"/>
    <property type="match status" value="1"/>
</dbReference>
<evidence type="ECO:0000256" key="1">
    <source>
        <dbReference type="ARBA" id="ARBA00004613"/>
    </source>
</evidence>
<reference evidence="6 7" key="1">
    <citation type="submission" date="2016-10" db="EMBL/GenBank/DDBJ databases">
        <authorList>
            <person name="Varghese N."/>
            <person name="Submissions S."/>
        </authorList>
    </citation>
    <scope>NUCLEOTIDE SEQUENCE [LARGE SCALE GENOMIC DNA]</scope>
    <source>
        <strain evidence="6 7">DSM 2373</strain>
    </source>
</reference>
<sequence>MNRRVSGLLLLAGLIVIGCIAAGCIDAPQTTTTQPTPLAGENESMNNQTAASAAGSISAGNNRFAVDLYRHLASDPGSADKNIFFSPYSISSALAITYEGARGTTADEIESALHLPENETLRRTGFAGLDATLNAGDENYTLRTANALWAEETYPFLPEYVDTAARWYGANVTNLDFIKNADASRETINRWVEEKTENKIRDLLPAGSIDSMTRLVITNAIYFKGTWVRQFDPAETTEEEFQVAPGETVRVPMMRQTDEDAIFGYAETESLQVLRMPYAHGNGTELSMLVLLPKDDNLTAAEEALDAETLGKIRESLIEQRVRVVFPKFTLETTYSLPPALAAMGMPTAFTDAANFSGMDGTEELFISEVVHKAFVDVNEEGTEAAAATGVVVNLASAPMEDRTPVFRADHPFVFLIVEEDSGAILFAGRIVNPAGS</sequence>
<comment type="subcellular location">
    <subcellularLocation>
        <location evidence="1">Secreted</location>
    </subcellularLocation>
</comment>